<gene>
    <name evidence="3" type="ORF">CLG96_03305</name>
</gene>
<comment type="caution">
    <text evidence="3">The sequence shown here is derived from an EMBL/GenBank/DDBJ whole genome shotgun (WGS) entry which is preliminary data.</text>
</comment>
<dbReference type="Gene3D" id="2.60.40.380">
    <property type="entry name" value="Purple acid phosphatase-like, N-terminal"/>
    <property type="match status" value="1"/>
</dbReference>
<evidence type="ECO:0000313" key="3">
    <source>
        <dbReference type="EMBL" id="PTQ13168.1"/>
    </source>
</evidence>
<organism evidence="3 4">
    <name type="scientific">Sphingomonas oleivorans</name>
    <dbReference type="NCBI Taxonomy" id="1735121"/>
    <lineage>
        <taxon>Bacteria</taxon>
        <taxon>Pseudomonadati</taxon>
        <taxon>Pseudomonadota</taxon>
        <taxon>Alphaproteobacteria</taxon>
        <taxon>Sphingomonadales</taxon>
        <taxon>Sphingomonadaceae</taxon>
        <taxon>Sphingomonas</taxon>
    </lineage>
</organism>
<protein>
    <submittedName>
        <fullName evidence="3">Alkaline phosphatase</fullName>
    </submittedName>
</protein>
<dbReference type="InterPro" id="IPR052900">
    <property type="entry name" value="Phospholipid_Metab_Enz"/>
</dbReference>
<accession>A0A2T5G203</accession>
<dbReference type="InterPro" id="IPR032093">
    <property type="entry name" value="PhoD_N"/>
</dbReference>
<dbReference type="Pfam" id="PF09423">
    <property type="entry name" value="PhoD"/>
    <property type="match status" value="1"/>
</dbReference>
<dbReference type="InterPro" id="IPR029052">
    <property type="entry name" value="Metallo-depent_PP-like"/>
</dbReference>
<name>A0A2T5G203_9SPHN</name>
<dbReference type="SUPFAM" id="SSF56300">
    <property type="entry name" value="Metallo-dependent phosphatases"/>
    <property type="match status" value="1"/>
</dbReference>
<feature type="domain" description="PhoD-like phosphatase metallophosphatase" evidence="1">
    <location>
        <begin position="175"/>
        <end position="507"/>
    </location>
</feature>
<dbReference type="PANTHER" id="PTHR43606">
    <property type="entry name" value="PHOSPHATASE, PUTATIVE (AFU_ORTHOLOGUE AFUA_6G08710)-RELATED"/>
    <property type="match status" value="1"/>
</dbReference>
<dbReference type="CDD" id="cd07389">
    <property type="entry name" value="MPP_PhoD"/>
    <property type="match status" value="1"/>
</dbReference>
<dbReference type="Pfam" id="PF16655">
    <property type="entry name" value="PhoD_N"/>
    <property type="match status" value="1"/>
</dbReference>
<sequence length="539" mass="59883">MAKGLQGGDKDKTAANRHRRVMAGRYRTPMSTEYFDQLWHRRAILSAMAALAVAPAIPVDAGARIMTDPFALGVASGDPSQDGFVIWTRLVGPGQEPLDAAAVALRYEVAGDASFRRIFRAGSAVAHPERAHAVHVEIEGLPPGRRYWYRFHALGATSPAGRAATVPRTADRLRLAVTSCQHWEQAQFGVYRDIVAADPDLIVQLGDYIYEQSYPDQPKVRLFGAAEPKDLDGYRRRHALYKSDPELQAAHRAAPWIVTWDDHEVLNDYANLANREGLPPELFGRRRAAAYRAYFEHMPIRPSLWSNGNAPHLYRALDWADLVSMSVLDTRQYRTAPPCAAPNMARNVRLHGCAEVDRPDRSMLGGAQEQWLTARLAGEYRPWTLIAQQIFFAPLYLDGARSETFSDQWDAYAAARARLLDRLAGPSIQNPFVLSGDVHSFWVNELRRADREAAIGAEIVTSALGAASPPAGRFGDVHANNPHVRHSDVDHAGYVLIDLDRRQMQADMRAIADRASVDSPVRSARCFVSERGSRRISLA</sequence>
<evidence type="ECO:0000259" key="1">
    <source>
        <dbReference type="Pfam" id="PF09423"/>
    </source>
</evidence>
<keyword evidence="4" id="KW-1185">Reference proteome</keyword>
<dbReference type="AlphaFoldDB" id="A0A2T5G203"/>
<dbReference type="PANTHER" id="PTHR43606:SF2">
    <property type="entry name" value="ALKALINE PHOSPHATASE FAMILY PROTEIN (AFU_ORTHOLOGUE AFUA_5G03860)"/>
    <property type="match status" value="1"/>
</dbReference>
<dbReference type="InterPro" id="IPR038607">
    <property type="entry name" value="PhoD-like_sf"/>
</dbReference>
<proteinExistence type="predicted"/>
<dbReference type="OrthoDB" id="327733at2"/>
<reference evidence="3 4" key="1">
    <citation type="submission" date="2017-09" db="EMBL/GenBank/DDBJ databases">
        <title>Sphingomonas panjinensis sp.nov., isolated from oil-contaminated soil.</title>
        <authorList>
            <person name="Wang L."/>
            <person name="Chen L."/>
        </authorList>
    </citation>
    <scope>NUCLEOTIDE SEQUENCE [LARGE SCALE GENOMIC DNA]</scope>
    <source>
        <strain evidence="3 4">FW-11</strain>
    </source>
</reference>
<dbReference type="InterPro" id="IPR018946">
    <property type="entry name" value="PhoD-like_MPP"/>
</dbReference>
<dbReference type="Proteomes" id="UP000244162">
    <property type="component" value="Unassembled WGS sequence"/>
</dbReference>
<dbReference type="Gene3D" id="3.60.21.70">
    <property type="entry name" value="PhoD-like phosphatase"/>
    <property type="match status" value="1"/>
</dbReference>
<feature type="domain" description="Phospholipase D N-terminal" evidence="2">
    <location>
        <begin position="72"/>
        <end position="165"/>
    </location>
</feature>
<evidence type="ECO:0000313" key="4">
    <source>
        <dbReference type="Proteomes" id="UP000244162"/>
    </source>
</evidence>
<dbReference type="EMBL" id="NWBU01000004">
    <property type="protein sequence ID" value="PTQ13168.1"/>
    <property type="molecule type" value="Genomic_DNA"/>
</dbReference>
<evidence type="ECO:0000259" key="2">
    <source>
        <dbReference type="Pfam" id="PF16655"/>
    </source>
</evidence>